<dbReference type="EMBL" id="KN880511">
    <property type="protein sequence ID" value="KIY68019.1"/>
    <property type="molecule type" value="Genomic_DNA"/>
</dbReference>
<accession>A0A0D7BCX4</accession>
<evidence type="ECO:0000256" key="1">
    <source>
        <dbReference type="SAM" id="MobiDB-lite"/>
    </source>
</evidence>
<keyword evidence="3" id="KW-1185">Reference proteome</keyword>
<feature type="region of interest" description="Disordered" evidence="1">
    <location>
        <begin position="798"/>
        <end position="823"/>
    </location>
</feature>
<name>A0A0D7BCX4_9AGAR</name>
<sequence>MKSAYDTSRFSDHYHRCRRGKRKESASSWNHAKRAGTSATAFSAYFTRSGDAAGEPAPSCPSAKPLPCPGIGATNAANIITYLRRTSSRGGGAPSIHVLARELYPKKLFWRKLNRLEKKAVRDAQLHRQRWRNEHEEGRVFSTSCSKITTVLGEDNQRRACHACNDLLKMHAFCTALRKPQPLKENLKYTNKVFHSRILGGQYASVLGLSELIQEDAQGSPFLRFSVGALNGKFDNKKVFLGLVQAMVERVERDERGVGTQNFSYAPAFDEFVSILATHSPRALKFFHEHFQARTESSIRSERSKKPKMPPTICEDTFNRVKERLDTIEYTGPVALACDDTKLLSGLRLYWDSSQGAHYLVGGTNGPVLVPDPSMVPELMQDDAIPKGTKVRVWTLQVPLPKMVPIVVAAVAIGNNCTAQQLLPPLLEIVYGLLDHNIDIVSYTCDGAATEQDLQRRFVDKADRVEVITIPSPTPNHPNIDITIAFFKGHPIAILQDSKHLAKTFRNNLFSGARLLVFGNHTAHFFHLMKVVSHSASPLYQRDVFKTDRQDDNAALRTLSAALLDFLVTHQPNDLGVIVYLFMCGEIHDAFQNRAIGHEERVKMVLRTYYFFQMWAVFLKSSPIYSIASNIISYGALDIVHTLVTGFISLTIIHRDYISMTFPLLPWLHSSEPCEHVFGMSRQVIEDFTMADFLHMIPKLDVKLRQAALRSTQDTDAAARARASGYNHTYLNTHDLDLAKLSSFPSVERIREIAADAAAESDSIVSLLGIMPEDLRPGEASPVVRLPGVAAMLGGKQMCAGDEEGSSDESDAETDSDSDEGYGEKAELLDLLARAEDPEFRRQLHSREERVRAETLTHAAIALETDELIQLRASAELNEEEELESTAEDMRHLEAVERALEHIADVNVDTGATANYGVDQVVEWSLEVLVFERLRHQTREAEASVRTRTTGVSNKTSVVKESESQRRLIIKAFYEELRLSQDQGVTSGLGRQARWKENNQVDLYAPGARGSDAPALSNGNSANATKAATEVTRQALAKRRKLFSLKDVPALALLGEGRVSGVAAGAELSIGQFGFVYTALGVMLGEVIAMYSKTGGKSGKHAAVTQTSSLGAVSYISVQLFAPRTPRVFSKMPSCFTPYHCKGFQHLLPEEFLVKLISVPEEKELAKEVAISEWSLFKQLDAGHAKLTLAMAEFRKRSAKD</sequence>
<dbReference type="AlphaFoldDB" id="A0A0D7BCX4"/>
<gene>
    <name evidence="2" type="ORF">CYLTODRAFT_395984</name>
</gene>
<organism evidence="2 3">
    <name type="scientific">Cylindrobasidium torrendii FP15055 ss-10</name>
    <dbReference type="NCBI Taxonomy" id="1314674"/>
    <lineage>
        <taxon>Eukaryota</taxon>
        <taxon>Fungi</taxon>
        <taxon>Dikarya</taxon>
        <taxon>Basidiomycota</taxon>
        <taxon>Agaricomycotina</taxon>
        <taxon>Agaricomycetes</taxon>
        <taxon>Agaricomycetidae</taxon>
        <taxon>Agaricales</taxon>
        <taxon>Marasmiineae</taxon>
        <taxon>Physalacriaceae</taxon>
        <taxon>Cylindrobasidium</taxon>
    </lineage>
</organism>
<dbReference type="Proteomes" id="UP000054007">
    <property type="component" value="Unassembled WGS sequence"/>
</dbReference>
<dbReference type="STRING" id="1314674.A0A0D7BCX4"/>
<protein>
    <submittedName>
        <fullName evidence="2">Uncharacterized protein</fullName>
    </submittedName>
</protein>
<evidence type="ECO:0000313" key="2">
    <source>
        <dbReference type="EMBL" id="KIY68019.1"/>
    </source>
</evidence>
<proteinExistence type="predicted"/>
<feature type="compositionally biased region" description="Acidic residues" evidence="1">
    <location>
        <begin position="801"/>
        <end position="821"/>
    </location>
</feature>
<reference evidence="2 3" key="1">
    <citation type="journal article" date="2015" name="Fungal Genet. Biol.">
        <title>Evolution of novel wood decay mechanisms in Agaricales revealed by the genome sequences of Fistulina hepatica and Cylindrobasidium torrendii.</title>
        <authorList>
            <person name="Floudas D."/>
            <person name="Held B.W."/>
            <person name="Riley R."/>
            <person name="Nagy L.G."/>
            <person name="Koehler G."/>
            <person name="Ransdell A.S."/>
            <person name="Younus H."/>
            <person name="Chow J."/>
            <person name="Chiniquy J."/>
            <person name="Lipzen A."/>
            <person name="Tritt A."/>
            <person name="Sun H."/>
            <person name="Haridas S."/>
            <person name="LaButti K."/>
            <person name="Ohm R.A."/>
            <person name="Kues U."/>
            <person name="Blanchette R.A."/>
            <person name="Grigoriev I.V."/>
            <person name="Minto R.E."/>
            <person name="Hibbett D.S."/>
        </authorList>
    </citation>
    <scope>NUCLEOTIDE SEQUENCE [LARGE SCALE GENOMIC DNA]</scope>
    <source>
        <strain evidence="2 3">FP15055 ss-10</strain>
    </source>
</reference>
<dbReference type="OrthoDB" id="73076at2759"/>
<evidence type="ECO:0000313" key="3">
    <source>
        <dbReference type="Proteomes" id="UP000054007"/>
    </source>
</evidence>